<protein>
    <submittedName>
        <fullName evidence="1">Uncharacterized protein</fullName>
    </submittedName>
</protein>
<dbReference type="EMBL" id="MN739858">
    <property type="protein sequence ID" value="QHT74723.1"/>
    <property type="molecule type" value="Genomic_DNA"/>
</dbReference>
<accession>A0A6C0H3V1</accession>
<reference evidence="1" key="1">
    <citation type="journal article" date="2020" name="Nature">
        <title>Giant virus diversity and host interactions through global metagenomics.</title>
        <authorList>
            <person name="Schulz F."/>
            <person name="Roux S."/>
            <person name="Paez-Espino D."/>
            <person name="Jungbluth S."/>
            <person name="Walsh D.A."/>
            <person name="Denef V.J."/>
            <person name="McMahon K.D."/>
            <person name="Konstantinidis K.T."/>
            <person name="Eloe-Fadrosh E.A."/>
            <person name="Kyrpides N.C."/>
            <person name="Woyke T."/>
        </authorList>
    </citation>
    <scope>NUCLEOTIDE SEQUENCE</scope>
    <source>
        <strain evidence="1">GVMAG-M-3300023179-62</strain>
    </source>
</reference>
<dbReference type="AlphaFoldDB" id="A0A6C0H3V1"/>
<evidence type="ECO:0000313" key="1">
    <source>
        <dbReference type="EMBL" id="QHT74723.1"/>
    </source>
</evidence>
<sequence>MKVEQMRFPFMRCFECCSNDLEEEYDGAPLTCKGCGVIGNVEKIPNADDLADVLTRCHVDKEFPFMLNFAKELEAQNDVSDLMVSLKITRKKRSAPRYKPY</sequence>
<organism evidence="1">
    <name type="scientific">viral metagenome</name>
    <dbReference type="NCBI Taxonomy" id="1070528"/>
    <lineage>
        <taxon>unclassified sequences</taxon>
        <taxon>metagenomes</taxon>
        <taxon>organismal metagenomes</taxon>
    </lineage>
</organism>
<name>A0A6C0H3V1_9ZZZZ</name>
<proteinExistence type="predicted"/>